<reference evidence="3" key="1">
    <citation type="submission" date="2021-04" db="EMBL/GenBank/DDBJ databases">
        <authorList>
            <person name="Vanwijnsberghe S."/>
        </authorList>
    </citation>
    <scope>NUCLEOTIDE SEQUENCE</scope>
    <source>
        <strain evidence="3">LMG 31841</strain>
    </source>
</reference>
<dbReference type="GO" id="GO:0016788">
    <property type="term" value="F:hydrolase activity, acting on ester bonds"/>
    <property type="evidence" value="ECO:0007669"/>
    <property type="project" value="UniProtKB-ARBA"/>
</dbReference>
<feature type="signal peptide" evidence="1">
    <location>
        <begin position="1"/>
        <end position="31"/>
    </location>
</feature>
<keyword evidence="4" id="KW-1185">Reference proteome</keyword>
<dbReference type="Gene3D" id="3.40.50.1110">
    <property type="entry name" value="SGNH hydrolase"/>
    <property type="match status" value="1"/>
</dbReference>
<gene>
    <name evidence="3" type="ORF">LMG31841_05305</name>
</gene>
<comment type="caution">
    <text evidence="3">The sequence shown here is derived from an EMBL/GenBank/DDBJ whole genome shotgun (WGS) entry which is preliminary data.</text>
</comment>
<accession>A0A9N8S2L5</accession>
<feature type="domain" description="SGNH hydrolase-type esterase" evidence="2">
    <location>
        <begin position="41"/>
        <end position="220"/>
    </location>
</feature>
<feature type="chain" id="PRO_5040293414" description="SGNH hydrolase-type esterase domain-containing protein" evidence="1">
    <location>
        <begin position="32"/>
        <end position="248"/>
    </location>
</feature>
<dbReference type="CDD" id="cd00229">
    <property type="entry name" value="SGNH_hydrolase"/>
    <property type="match status" value="1"/>
</dbReference>
<dbReference type="AlphaFoldDB" id="A0A9N8S2L5"/>
<name>A0A9N8S2L5_9BURK</name>
<dbReference type="InterPro" id="IPR013830">
    <property type="entry name" value="SGNH_hydro"/>
</dbReference>
<dbReference type="InterPro" id="IPR036514">
    <property type="entry name" value="SGNH_hydro_sf"/>
</dbReference>
<sequence>MKPAASSLFPAARALLFAALALCGSVRTAAAAEPHELLIEAYGDSTTLGISCSGGHCGARVQNAVTYLQDALQSTHGWRVSVTNYGVGGTTASQLRDGTEHGRVTPWKIRIAASRAQIVTINYGINEVMQGQTPEQFYAAESELVSSARAFGKQVVLETSNPMPDGQLNAKLAAMASMTRRVAAEQHVLLVDQFAYISALPDWKSMMSDGAHPKPELYRIKAGQDFNVLDPLVRQMLERGNAVRASSQ</sequence>
<dbReference type="SUPFAM" id="SSF52266">
    <property type="entry name" value="SGNH hydrolase"/>
    <property type="match status" value="1"/>
</dbReference>
<evidence type="ECO:0000313" key="4">
    <source>
        <dbReference type="Proteomes" id="UP000789704"/>
    </source>
</evidence>
<keyword evidence="1" id="KW-0732">Signal</keyword>
<dbReference type="PANTHER" id="PTHR30383">
    <property type="entry name" value="THIOESTERASE 1/PROTEASE 1/LYSOPHOSPHOLIPASE L1"/>
    <property type="match status" value="1"/>
</dbReference>
<dbReference type="RefSeq" id="WP_228883303.1">
    <property type="nucleotide sequence ID" value="NZ_CAJQZC010000014.1"/>
</dbReference>
<evidence type="ECO:0000259" key="2">
    <source>
        <dbReference type="Pfam" id="PF13472"/>
    </source>
</evidence>
<dbReference type="EMBL" id="CAJQZC010000014">
    <property type="protein sequence ID" value="CAG4923636.1"/>
    <property type="molecule type" value="Genomic_DNA"/>
</dbReference>
<dbReference type="InterPro" id="IPR051532">
    <property type="entry name" value="Ester_Hydrolysis_Enzymes"/>
</dbReference>
<proteinExistence type="predicted"/>
<evidence type="ECO:0000313" key="3">
    <source>
        <dbReference type="EMBL" id="CAG4923636.1"/>
    </source>
</evidence>
<dbReference type="Proteomes" id="UP000789704">
    <property type="component" value="Unassembled WGS sequence"/>
</dbReference>
<evidence type="ECO:0000256" key="1">
    <source>
        <dbReference type="SAM" id="SignalP"/>
    </source>
</evidence>
<protein>
    <recommendedName>
        <fullName evidence="2">SGNH hydrolase-type esterase domain-containing protein</fullName>
    </recommendedName>
</protein>
<dbReference type="Pfam" id="PF13472">
    <property type="entry name" value="Lipase_GDSL_2"/>
    <property type="match status" value="1"/>
</dbReference>
<organism evidence="3 4">
    <name type="scientific">Paraburkholderia saeva</name>
    <dbReference type="NCBI Taxonomy" id="2777537"/>
    <lineage>
        <taxon>Bacteria</taxon>
        <taxon>Pseudomonadati</taxon>
        <taxon>Pseudomonadota</taxon>
        <taxon>Betaproteobacteria</taxon>
        <taxon>Burkholderiales</taxon>
        <taxon>Burkholderiaceae</taxon>
        <taxon>Paraburkholderia</taxon>
    </lineage>
</organism>